<evidence type="ECO:0000313" key="2">
    <source>
        <dbReference type="Proteomes" id="UP000287853"/>
    </source>
</evidence>
<sequence>MQELPSEKQIRLTVRAHDHLSEIFLVNSLFQLIANDVGQLEALVAPGIYKARFRIGQKQVDQLIEVSPEAGPQEVDGIPVDFNSPVPFAGMGTEQEVHRNAAEEFSRSASEKKGEGSCLFLFIRDKVESVSGSALVSASVPWEGITLHNLDGTLLAESSQGTCDQENGFFALHLEVDPGTYRLRVEVEPGESYEMFIRTVAGWQTQIFALSEADWLTDVDAYRAALPSASVLMTEVGQGFDSADEVARQVELLRLGLLHGREVVTEVAVSSLLREEYLNPMQVIFAAHSLSGQGRSIDVASLASLLKKLPADFFEHPDLQAFMLHQAAEMRPVFPAPPMLRSNWDRISQAVEQRKVIVSPGSLTAQIAGSLLTTSLWLIHRLDSMEV</sequence>
<organism evidence="1 2">
    <name type="scientific">Candidatus Electrothrix aarhusensis</name>
    <dbReference type="NCBI Taxonomy" id="1859131"/>
    <lineage>
        <taxon>Bacteria</taxon>
        <taxon>Pseudomonadati</taxon>
        <taxon>Thermodesulfobacteriota</taxon>
        <taxon>Desulfobulbia</taxon>
        <taxon>Desulfobulbales</taxon>
        <taxon>Desulfobulbaceae</taxon>
        <taxon>Candidatus Electrothrix</taxon>
    </lineage>
</organism>
<dbReference type="AlphaFoldDB" id="A0A444IXT5"/>
<gene>
    <name evidence="1" type="ORF">H206_01747</name>
</gene>
<comment type="caution">
    <text evidence="1">The sequence shown here is derived from an EMBL/GenBank/DDBJ whole genome shotgun (WGS) entry which is preliminary data.</text>
</comment>
<accession>A0A444IXT5</accession>
<evidence type="ECO:0000313" key="1">
    <source>
        <dbReference type="EMBL" id="RWX45616.1"/>
    </source>
</evidence>
<dbReference type="EMBL" id="MTKO01000075">
    <property type="protein sequence ID" value="RWX45616.1"/>
    <property type="molecule type" value="Genomic_DNA"/>
</dbReference>
<proteinExistence type="predicted"/>
<protein>
    <submittedName>
        <fullName evidence="1">Uncharacterized protein</fullName>
    </submittedName>
</protein>
<reference evidence="1 2" key="1">
    <citation type="submission" date="2017-01" db="EMBL/GenBank/DDBJ databases">
        <title>The cable genome- insights into the physiology and evolution of filamentous bacteria capable of sulfide oxidation via long distance electron transfer.</title>
        <authorList>
            <person name="Schreiber L."/>
            <person name="Bjerg J.T."/>
            <person name="Boggild A."/>
            <person name="Van De Vossenberg J."/>
            <person name="Meysman F."/>
            <person name="Nielsen L.P."/>
            <person name="Schramm A."/>
            <person name="Kjeldsen K.U."/>
        </authorList>
    </citation>
    <scope>NUCLEOTIDE SEQUENCE [LARGE SCALE GENOMIC DNA]</scope>
    <source>
        <strain evidence="1">MCF</strain>
    </source>
</reference>
<name>A0A444IXT5_9BACT</name>
<keyword evidence="2" id="KW-1185">Reference proteome</keyword>
<dbReference type="Proteomes" id="UP000287853">
    <property type="component" value="Unassembled WGS sequence"/>
</dbReference>